<keyword evidence="2" id="KW-1185">Reference proteome</keyword>
<accession>A0A4Y2WSP3</accession>
<reference evidence="1 2" key="1">
    <citation type="journal article" date="2019" name="Sci. Rep.">
        <title>Orb-weaving spider Araneus ventricosus genome elucidates the spidroin gene catalogue.</title>
        <authorList>
            <person name="Kono N."/>
            <person name="Nakamura H."/>
            <person name="Ohtoshi R."/>
            <person name="Moran D.A.P."/>
            <person name="Shinohara A."/>
            <person name="Yoshida Y."/>
            <person name="Fujiwara M."/>
            <person name="Mori M."/>
            <person name="Tomita M."/>
            <person name="Arakawa K."/>
        </authorList>
    </citation>
    <scope>NUCLEOTIDE SEQUENCE [LARGE SCALE GENOMIC DNA]</scope>
</reference>
<name>A0A4Y2WSP3_ARAVE</name>
<evidence type="ECO:0000313" key="1">
    <source>
        <dbReference type="EMBL" id="GBO39788.1"/>
    </source>
</evidence>
<dbReference type="EMBL" id="BGPR01064881">
    <property type="protein sequence ID" value="GBO39788.1"/>
    <property type="molecule type" value="Genomic_DNA"/>
</dbReference>
<dbReference type="OrthoDB" id="66977at2759"/>
<keyword evidence="1" id="KW-0067">ATP-binding</keyword>
<keyword evidence="1" id="KW-0347">Helicase</keyword>
<dbReference type="GO" id="GO:0004386">
    <property type="term" value="F:helicase activity"/>
    <property type="evidence" value="ECO:0007669"/>
    <property type="project" value="UniProtKB-KW"/>
</dbReference>
<sequence>IRLKGPFNPLEVSYCGLTNVDRCKCVKIERDSVNSVSLNAQPQDSYNSMLVAASVGVGQSNRDLIARSTTLLPKIRGLPSIVCLLFSPFAEIRFGAFYFFIN</sequence>
<proteinExistence type="predicted"/>
<keyword evidence="1" id="KW-0547">Nucleotide-binding</keyword>
<protein>
    <submittedName>
        <fullName evidence="1">Putative ATP-dependent RNA helicase spindle-E</fullName>
    </submittedName>
</protein>
<evidence type="ECO:0000313" key="2">
    <source>
        <dbReference type="Proteomes" id="UP000499080"/>
    </source>
</evidence>
<dbReference type="AlphaFoldDB" id="A0A4Y2WSP3"/>
<keyword evidence="1" id="KW-0378">Hydrolase</keyword>
<comment type="caution">
    <text evidence="1">The sequence shown here is derived from an EMBL/GenBank/DDBJ whole genome shotgun (WGS) entry which is preliminary data.</text>
</comment>
<dbReference type="Proteomes" id="UP000499080">
    <property type="component" value="Unassembled WGS sequence"/>
</dbReference>
<feature type="non-terminal residue" evidence="1">
    <location>
        <position position="1"/>
    </location>
</feature>
<organism evidence="1 2">
    <name type="scientific">Araneus ventricosus</name>
    <name type="common">Orbweaver spider</name>
    <name type="synonym">Epeira ventricosa</name>
    <dbReference type="NCBI Taxonomy" id="182803"/>
    <lineage>
        <taxon>Eukaryota</taxon>
        <taxon>Metazoa</taxon>
        <taxon>Ecdysozoa</taxon>
        <taxon>Arthropoda</taxon>
        <taxon>Chelicerata</taxon>
        <taxon>Arachnida</taxon>
        <taxon>Araneae</taxon>
        <taxon>Araneomorphae</taxon>
        <taxon>Entelegynae</taxon>
        <taxon>Araneoidea</taxon>
        <taxon>Araneidae</taxon>
        <taxon>Araneus</taxon>
    </lineage>
</organism>
<gene>
    <name evidence="1" type="primary">spn-E</name>
    <name evidence="1" type="ORF">AVEN_249527_1</name>
</gene>